<proteinExistence type="predicted"/>
<reference evidence="2 3" key="1">
    <citation type="submission" date="2024-04" db="EMBL/GenBank/DDBJ databases">
        <title>Draft genome sequence of Sessilibacter corallicola NBRC 116591.</title>
        <authorList>
            <person name="Miyakawa T."/>
            <person name="Kusuya Y."/>
            <person name="Miura T."/>
        </authorList>
    </citation>
    <scope>NUCLEOTIDE SEQUENCE [LARGE SCALE GENOMIC DNA]</scope>
    <source>
        <strain evidence="2 3">KU-00831-HH</strain>
    </source>
</reference>
<dbReference type="SUPFAM" id="SSF52091">
    <property type="entry name" value="SpoIIaa-like"/>
    <property type="match status" value="1"/>
</dbReference>
<dbReference type="InterPro" id="IPR058548">
    <property type="entry name" value="MlaB-like_STAS"/>
</dbReference>
<evidence type="ECO:0000313" key="3">
    <source>
        <dbReference type="Proteomes" id="UP001465153"/>
    </source>
</evidence>
<evidence type="ECO:0000313" key="2">
    <source>
        <dbReference type="EMBL" id="GAA6169127.1"/>
    </source>
</evidence>
<dbReference type="Pfam" id="PF13466">
    <property type="entry name" value="STAS_2"/>
    <property type="match status" value="1"/>
</dbReference>
<organism evidence="2 3">
    <name type="scientific">Sessilibacter corallicola</name>
    <dbReference type="NCBI Taxonomy" id="2904075"/>
    <lineage>
        <taxon>Bacteria</taxon>
        <taxon>Pseudomonadati</taxon>
        <taxon>Pseudomonadota</taxon>
        <taxon>Gammaproteobacteria</taxon>
        <taxon>Cellvibrionales</taxon>
        <taxon>Cellvibrionaceae</taxon>
        <taxon>Sessilibacter</taxon>
    </lineage>
</organism>
<evidence type="ECO:0000259" key="1">
    <source>
        <dbReference type="Pfam" id="PF13466"/>
    </source>
</evidence>
<dbReference type="RefSeq" id="WP_233086834.1">
    <property type="nucleotide sequence ID" value="NZ_BAABWN010000010.1"/>
</dbReference>
<dbReference type="Gene3D" id="3.30.750.24">
    <property type="entry name" value="STAS domain"/>
    <property type="match status" value="1"/>
</dbReference>
<sequence>MSDKTSFSCGEYLDITQVSNLYGRLQKSLQKSVNIELKADKVNKADTAGLQMFVALKREISTTDGNLIWKNPSEGLINSAKLLGLAEELGLE</sequence>
<feature type="domain" description="MlaB-like STAS" evidence="1">
    <location>
        <begin position="13"/>
        <end position="85"/>
    </location>
</feature>
<name>A0ABQ0AC39_9GAMM</name>
<accession>A0ABQ0AC39</accession>
<gene>
    <name evidence="2" type="ORF">NBRC116591_29380</name>
</gene>
<dbReference type="Proteomes" id="UP001465153">
    <property type="component" value="Unassembled WGS sequence"/>
</dbReference>
<dbReference type="InterPro" id="IPR036513">
    <property type="entry name" value="STAS_dom_sf"/>
</dbReference>
<keyword evidence="3" id="KW-1185">Reference proteome</keyword>
<protein>
    <recommendedName>
        <fullName evidence="1">MlaB-like STAS domain-containing protein</fullName>
    </recommendedName>
</protein>
<dbReference type="EMBL" id="BAABWN010000010">
    <property type="protein sequence ID" value="GAA6169127.1"/>
    <property type="molecule type" value="Genomic_DNA"/>
</dbReference>
<comment type="caution">
    <text evidence="2">The sequence shown here is derived from an EMBL/GenBank/DDBJ whole genome shotgun (WGS) entry which is preliminary data.</text>
</comment>